<keyword evidence="3" id="KW-0479">Metal-binding</keyword>
<comment type="cofactor">
    <cofactor evidence="1">
        <name>Fe cation</name>
        <dbReference type="ChEBI" id="CHEBI:24875"/>
    </cofactor>
</comment>
<dbReference type="CDD" id="cd03469">
    <property type="entry name" value="Rieske_RO_Alpha_N"/>
    <property type="match status" value="1"/>
</dbReference>
<dbReference type="InterPro" id="IPR036922">
    <property type="entry name" value="Rieske_2Fe-2S_sf"/>
</dbReference>
<name>A0A193LCF7_9GAMM</name>
<dbReference type="PANTHER" id="PTHR43756:SF5">
    <property type="entry name" value="CHOLINE MONOOXYGENASE, CHLOROPLASTIC"/>
    <property type="match status" value="1"/>
</dbReference>
<dbReference type="InterPro" id="IPR015881">
    <property type="entry name" value="ARHD_Rieske_2Fe_2S"/>
</dbReference>
<keyword evidence="10" id="KW-1185">Reference proteome</keyword>
<dbReference type="RefSeq" id="WP_068612281.1">
    <property type="nucleotide sequence ID" value="NZ_CP016268.1"/>
</dbReference>
<evidence type="ECO:0000313" key="9">
    <source>
        <dbReference type="EMBL" id="ANO50153.1"/>
    </source>
</evidence>
<organism evidence="9 10">
    <name type="scientific">Woeseia oceani</name>
    <dbReference type="NCBI Taxonomy" id="1548547"/>
    <lineage>
        <taxon>Bacteria</taxon>
        <taxon>Pseudomonadati</taxon>
        <taxon>Pseudomonadota</taxon>
        <taxon>Gammaproteobacteria</taxon>
        <taxon>Woeseiales</taxon>
        <taxon>Woeseiaceae</taxon>
        <taxon>Woeseia</taxon>
    </lineage>
</organism>
<dbReference type="KEGG" id="woc:BA177_02005"/>
<evidence type="ECO:0000256" key="5">
    <source>
        <dbReference type="ARBA" id="ARBA00023004"/>
    </source>
</evidence>
<dbReference type="Gene3D" id="3.90.380.10">
    <property type="entry name" value="Naphthalene 1,2-dioxygenase Alpha Subunit, Chain A, domain 1"/>
    <property type="match status" value="1"/>
</dbReference>
<keyword evidence="2" id="KW-0001">2Fe-2S</keyword>
<evidence type="ECO:0000259" key="8">
    <source>
        <dbReference type="PROSITE" id="PS51296"/>
    </source>
</evidence>
<gene>
    <name evidence="9" type="ORF">BA177_02005</name>
</gene>
<evidence type="ECO:0000256" key="4">
    <source>
        <dbReference type="ARBA" id="ARBA00023002"/>
    </source>
</evidence>
<dbReference type="Pfam" id="PF00355">
    <property type="entry name" value="Rieske"/>
    <property type="match status" value="1"/>
</dbReference>
<evidence type="ECO:0000256" key="6">
    <source>
        <dbReference type="ARBA" id="ARBA00023014"/>
    </source>
</evidence>
<keyword evidence="6" id="KW-0411">Iron-sulfur</keyword>
<dbReference type="InterPro" id="IPR017941">
    <property type="entry name" value="Rieske_2Fe-2S"/>
</dbReference>
<evidence type="ECO:0000256" key="3">
    <source>
        <dbReference type="ARBA" id="ARBA00022723"/>
    </source>
</evidence>
<dbReference type="AlphaFoldDB" id="A0A193LCF7"/>
<protein>
    <recommendedName>
        <fullName evidence="8">Rieske domain-containing protein</fullName>
    </recommendedName>
</protein>
<evidence type="ECO:0000313" key="10">
    <source>
        <dbReference type="Proteomes" id="UP000092695"/>
    </source>
</evidence>
<dbReference type="PROSITE" id="PS00570">
    <property type="entry name" value="RING_HYDROXYL_ALPHA"/>
    <property type="match status" value="1"/>
</dbReference>
<sequence length="402" mass="46051">MENNNSIAELLDSQQQGWSLDQRFYTDPDIYSLELERIITRNWILAGHQSELPDTGDFKVVKVARDSAIIVRTANGELRAYANVCRHRGSLVCLENRGNTRKFECPYHGWMYDTDGNLIAARNMPADFDKRNYGLHPVSLQVLGGLIFVCFSESPPSLEGARRDLAEPFAMFDFENLKVAASKVYPIAANWKLAIENYQECYHCATAHPDYARMHTLMLDAQKRERVQQHMRDRMQACGLKEIEFDYVDTLARPGEQGYGYSRTALFDGYKTGSRDGQPVAPLLGNLSDYDGGASDFTFGPFSFLLAYSDHVVAYVFTPVDHAHCECRIYWMVRGDAKAGVDYNVDELTWLWDITTQADERIIVNNWKGVSSRYYRPGPFSGMERMESRYIDWILQQLRDPE</sequence>
<dbReference type="GO" id="GO:0016491">
    <property type="term" value="F:oxidoreductase activity"/>
    <property type="evidence" value="ECO:0007669"/>
    <property type="project" value="UniProtKB-KW"/>
</dbReference>
<reference evidence="9 10" key="1">
    <citation type="submission" date="2016-06" db="EMBL/GenBank/DDBJ databases">
        <title>Complete genome sequence of a deep-branching marine Gamma Proteobacterium Woeseia oceani type strain XK5.</title>
        <authorList>
            <person name="Mu D."/>
            <person name="Du Z."/>
        </authorList>
    </citation>
    <scope>NUCLEOTIDE SEQUENCE [LARGE SCALE GENOMIC DNA]</scope>
    <source>
        <strain evidence="9 10">XK5</strain>
    </source>
</reference>
<dbReference type="SUPFAM" id="SSF55961">
    <property type="entry name" value="Bet v1-like"/>
    <property type="match status" value="1"/>
</dbReference>
<keyword evidence="5" id="KW-0408">Iron</keyword>
<keyword evidence="7" id="KW-0520">NAD</keyword>
<dbReference type="InterPro" id="IPR015879">
    <property type="entry name" value="Ring_hydroxy_dOase_asu_C_dom"/>
</dbReference>
<evidence type="ECO:0000256" key="1">
    <source>
        <dbReference type="ARBA" id="ARBA00001962"/>
    </source>
</evidence>
<keyword evidence="4" id="KW-0560">Oxidoreductase</keyword>
<dbReference type="STRING" id="1548547.BA177_02005"/>
<feature type="domain" description="Rieske" evidence="8">
    <location>
        <begin position="43"/>
        <end position="149"/>
    </location>
</feature>
<dbReference type="EMBL" id="CP016268">
    <property type="protein sequence ID" value="ANO50153.1"/>
    <property type="molecule type" value="Genomic_DNA"/>
</dbReference>
<evidence type="ECO:0000256" key="2">
    <source>
        <dbReference type="ARBA" id="ARBA00022714"/>
    </source>
</evidence>
<dbReference type="InterPro" id="IPR001663">
    <property type="entry name" value="Rng_hydr_dOase-A"/>
</dbReference>
<dbReference type="Proteomes" id="UP000092695">
    <property type="component" value="Chromosome"/>
</dbReference>
<evidence type="ECO:0000256" key="7">
    <source>
        <dbReference type="ARBA" id="ARBA00023027"/>
    </source>
</evidence>
<dbReference type="GO" id="GO:0005506">
    <property type="term" value="F:iron ion binding"/>
    <property type="evidence" value="ECO:0007669"/>
    <property type="project" value="InterPro"/>
</dbReference>
<dbReference type="OrthoDB" id="9769355at2"/>
<proteinExistence type="predicted"/>
<dbReference type="Gene3D" id="2.102.10.10">
    <property type="entry name" value="Rieske [2Fe-2S] iron-sulphur domain"/>
    <property type="match status" value="1"/>
</dbReference>
<accession>A0A193LCF7</accession>
<dbReference type="Pfam" id="PF00848">
    <property type="entry name" value="Ring_hydroxyl_A"/>
    <property type="match status" value="1"/>
</dbReference>
<dbReference type="PROSITE" id="PS51296">
    <property type="entry name" value="RIESKE"/>
    <property type="match status" value="1"/>
</dbReference>
<dbReference type="SUPFAM" id="SSF50022">
    <property type="entry name" value="ISP domain"/>
    <property type="match status" value="1"/>
</dbReference>
<dbReference type="GO" id="GO:0051537">
    <property type="term" value="F:2 iron, 2 sulfur cluster binding"/>
    <property type="evidence" value="ECO:0007669"/>
    <property type="project" value="UniProtKB-KW"/>
</dbReference>
<dbReference type="PRINTS" id="PR00090">
    <property type="entry name" value="RNGDIOXGNASE"/>
</dbReference>
<dbReference type="PANTHER" id="PTHR43756">
    <property type="entry name" value="CHOLINE MONOOXYGENASE, CHLOROPLASTIC"/>
    <property type="match status" value="1"/>
</dbReference>
<dbReference type="CDD" id="cd08884">
    <property type="entry name" value="RHO_alpha_C_GbcA-like"/>
    <property type="match status" value="1"/>
</dbReference>